<evidence type="ECO:0000256" key="6">
    <source>
        <dbReference type="ARBA" id="ARBA00022984"/>
    </source>
</evidence>
<comment type="caution">
    <text evidence="10">Lacks conserved residue(s) required for the propagation of feature annotation.</text>
</comment>
<dbReference type="EC" id="2.4.1.227" evidence="10"/>
<reference evidence="14" key="1">
    <citation type="journal article" date="2019" name="Int. J. Syst. Evol. Microbiol.">
        <title>The Global Catalogue of Microorganisms (GCM) 10K type strain sequencing project: providing services to taxonomists for standard genome sequencing and annotation.</title>
        <authorList>
            <consortium name="The Broad Institute Genomics Platform"/>
            <consortium name="The Broad Institute Genome Sequencing Center for Infectious Disease"/>
            <person name="Wu L."/>
            <person name="Ma J."/>
        </authorList>
    </citation>
    <scope>NUCLEOTIDE SEQUENCE [LARGE SCALE GENOMIC DNA]</scope>
    <source>
        <strain evidence="14">JCM 17983</strain>
    </source>
</reference>
<keyword evidence="5 10" id="KW-0133">Cell shape</keyword>
<protein>
    <recommendedName>
        <fullName evidence="10">UDP-N-acetylglucosamine--N-acetylmuramyl-(pentapeptide) pyrophosphoryl-undecaprenol N-acetylglucosamine transferase</fullName>
        <ecNumber evidence="10">2.4.1.227</ecNumber>
    </recommendedName>
    <alternativeName>
        <fullName evidence="10">Undecaprenyl-PP-MurNAc-pentapeptide-UDPGlcNAc GlcNAc transferase</fullName>
    </alternativeName>
</protein>
<name>A0ABP9F2U3_9PSEU</name>
<feature type="binding site" evidence="10">
    <location>
        <begin position="26"/>
        <end position="28"/>
    </location>
    <ligand>
        <name>UDP-N-acetyl-alpha-D-glucosamine</name>
        <dbReference type="ChEBI" id="CHEBI:57705"/>
    </ligand>
</feature>
<evidence type="ECO:0000259" key="12">
    <source>
        <dbReference type="Pfam" id="PF04101"/>
    </source>
</evidence>
<accession>A0ABP9F2U3</accession>
<keyword evidence="4 10" id="KW-0808">Transferase</keyword>
<feature type="binding site" evidence="10">
    <location>
        <position position="302"/>
    </location>
    <ligand>
        <name>UDP-N-acetyl-alpha-D-glucosamine</name>
        <dbReference type="ChEBI" id="CHEBI:57705"/>
    </ligand>
</feature>
<comment type="catalytic activity">
    <reaction evidence="10">
        <text>di-trans,octa-cis-undecaprenyl diphospho-N-acetyl-alpha-D-muramoyl-L-alanyl-D-glutamyl-meso-2,6-diaminopimeloyl-D-alanyl-D-alanine + UDP-N-acetyl-alpha-D-glucosamine = di-trans,octa-cis-undecaprenyl diphospho-[N-acetyl-alpha-D-glucosaminyl-(1-&gt;4)]-N-acetyl-alpha-D-muramoyl-L-alanyl-D-glutamyl-meso-2,6-diaminopimeloyl-D-alanyl-D-alanine + UDP + H(+)</text>
        <dbReference type="Rhea" id="RHEA:31227"/>
        <dbReference type="ChEBI" id="CHEBI:15378"/>
        <dbReference type="ChEBI" id="CHEBI:57705"/>
        <dbReference type="ChEBI" id="CHEBI:58223"/>
        <dbReference type="ChEBI" id="CHEBI:61387"/>
        <dbReference type="ChEBI" id="CHEBI:61388"/>
        <dbReference type="EC" id="2.4.1.227"/>
    </reaction>
</comment>
<keyword evidence="14" id="KW-1185">Reference proteome</keyword>
<feature type="binding site" evidence="10">
    <location>
        <position position="140"/>
    </location>
    <ligand>
        <name>UDP-N-acetyl-alpha-D-glucosamine</name>
        <dbReference type="ChEBI" id="CHEBI:57705"/>
    </ligand>
</feature>
<sequence length="386" mass="39572">MNAGTPDPDDGRMDHPLSVVVAGGGSAGHVEPALATADAVRRLRPDALVTALGTEKGLDTRLIPARGYPLELIPPVPLPRKPGADLARLPYRVVRSVRRTRQVLREVGADVVVGFGGYVALPAYLAAASMRLPIVVHEANARAGIANKVGARFAREVVAAVPGSGLAGARVIGIPLRRAIADLDRAGLRAQAREHFGLDPQAPVLLVFGGSQGARSLNEAVSAAVPTLTAAGVWVLHAHGPTHEPTVEAPGYVPVPYLERMDLAYAAADVALCRAGAMTVAEVSTVGLPAIYVPLPHGNGEQALNARPVVDAGGGVLVPDAELTGEKVASLVTGLATDPDRLAETAAAARRSGHAGADETLARTVLEVAAPGGRAGRRATASGRRA</sequence>
<dbReference type="InterPro" id="IPR004276">
    <property type="entry name" value="GlycoTrans_28_N"/>
</dbReference>
<evidence type="ECO:0000313" key="13">
    <source>
        <dbReference type="EMBL" id="GAA4891527.1"/>
    </source>
</evidence>
<comment type="similarity">
    <text evidence="10">Belongs to the glycosyltransferase 28 family. MurG subfamily.</text>
</comment>
<evidence type="ECO:0000256" key="5">
    <source>
        <dbReference type="ARBA" id="ARBA00022960"/>
    </source>
</evidence>
<evidence type="ECO:0000256" key="4">
    <source>
        <dbReference type="ARBA" id="ARBA00022679"/>
    </source>
</evidence>
<keyword evidence="3 10" id="KW-0328">Glycosyltransferase</keyword>
<evidence type="ECO:0000256" key="7">
    <source>
        <dbReference type="ARBA" id="ARBA00023136"/>
    </source>
</evidence>
<comment type="pathway">
    <text evidence="10">Cell wall biogenesis; peptidoglycan biosynthesis.</text>
</comment>
<dbReference type="CDD" id="cd03785">
    <property type="entry name" value="GT28_MurG"/>
    <property type="match status" value="1"/>
</dbReference>
<evidence type="ECO:0000256" key="1">
    <source>
        <dbReference type="ARBA" id="ARBA00022475"/>
    </source>
</evidence>
<gene>
    <name evidence="10 13" type="primary">murG</name>
    <name evidence="13" type="ORF">GCM10023203_51580</name>
</gene>
<keyword evidence="6 10" id="KW-0573">Peptidoglycan synthesis</keyword>
<feature type="domain" description="Glycosyl transferase family 28 C-terminal" evidence="12">
    <location>
        <begin position="204"/>
        <end position="359"/>
    </location>
</feature>
<dbReference type="Proteomes" id="UP001500457">
    <property type="component" value="Unassembled WGS sequence"/>
</dbReference>
<dbReference type="Pfam" id="PF04101">
    <property type="entry name" value="Glyco_tran_28_C"/>
    <property type="match status" value="1"/>
</dbReference>
<keyword evidence="1 10" id="KW-1003">Cell membrane</keyword>
<dbReference type="EMBL" id="BAABHQ010000020">
    <property type="protein sequence ID" value="GAA4891527.1"/>
    <property type="molecule type" value="Genomic_DNA"/>
</dbReference>
<dbReference type="InterPro" id="IPR006009">
    <property type="entry name" value="GlcNAc_MurG"/>
</dbReference>
<dbReference type="HAMAP" id="MF_00033">
    <property type="entry name" value="MurG"/>
    <property type="match status" value="1"/>
</dbReference>
<dbReference type="Pfam" id="PF03033">
    <property type="entry name" value="Glyco_transf_28"/>
    <property type="match status" value="1"/>
</dbReference>
<comment type="caution">
    <text evidence="13">The sequence shown here is derived from an EMBL/GenBank/DDBJ whole genome shotgun (WGS) entry which is preliminary data.</text>
</comment>
<evidence type="ECO:0000259" key="11">
    <source>
        <dbReference type="Pfam" id="PF03033"/>
    </source>
</evidence>
<dbReference type="PANTHER" id="PTHR21015">
    <property type="entry name" value="UDP-N-ACETYLGLUCOSAMINE--N-ACETYLMURAMYL-(PENTAPEPTIDE) PYROPHOSPHORYL-UNDECAPRENOL N-ACETYLGLUCOSAMINE TRANSFERASE 1"/>
    <property type="match status" value="1"/>
</dbReference>
<dbReference type="PANTHER" id="PTHR21015:SF22">
    <property type="entry name" value="GLYCOSYLTRANSFERASE"/>
    <property type="match status" value="1"/>
</dbReference>
<comment type="function">
    <text evidence="10">Cell wall formation. Catalyzes the transfer of a GlcNAc subunit on undecaprenyl-pyrophosphoryl-MurNAc-pentapeptide (lipid intermediate I) to form undecaprenyl-pyrophosphoryl-MurNAc-(pentapeptide)GlcNAc (lipid intermediate II).</text>
</comment>
<organism evidence="13 14">
    <name type="scientific">Actinomycetospora straminea</name>
    <dbReference type="NCBI Taxonomy" id="663607"/>
    <lineage>
        <taxon>Bacteria</taxon>
        <taxon>Bacillati</taxon>
        <taxon>Actinomycetota</taxon>
        <taxon>Actinomycetes</taxon>
        <taxon>Pseudonocardiales</taxon>
        <taxon>Pseudonocardiaceae</taxon>
        <taxon>Actinomycetospora</taxon>
    </lineage>
</organism>
<feature type="binding site" evidence="10">
    <location>
        <position position="177"/>
    </location>
    <ligand>
        <name>UDP-N-acetyl-alpha-D-glucosamine</name>
        <dbReference type="ChEBI" id="CHEBI:57705"/>
    </ligand>
</feature>
<evidence type="ECO:0000256" key="3">
    <source>
        <dbReference type="ARBA" id="ARBA00022676"/>
    </source>
</evidence>
<evidence type="ECO:0000313" key="14">
    <source>
        <dbReference type="Proteomes" id="UP001500457"/>
    </source>
</evidence>
<dbReference type="Gene3D" id="3.40.50.2000">
    <property type="entry name" value="Glycogen Phosphorylase B"/>
    <property type="match status" value="2"/>
</dbReference>
<keyword evidence="9 10" id="KW-0961">Cell wall biogenesis/degradation</keyword>
<comment type="subcellular location">
    <subcellularLocation>
        <location evidence="10">Cell membrane</location>
        <topology evidence="10">Peripheral membrane protein</topology>
        <orientation evidence="10">Cytoplasmic side</orientation>
    </subcellularLocation>
</comment>
<evidence type="ECO:0000256" key="8">
    <source>
        <dbReference type="ARBA" id="ARBA00023306"/>
    </source>
</evidence>
<evidence type="ECO:0000256" key="2">
    <source>
        <dbReference type="ARBA" id="ARBA00022618"/>
    </source>
</evidence>
<evidence type="ECO:0000256" key="9">
    <source>
        <dbReference type="ARBA" id="ARBA00023316"/>
    </source>
</evidence>
<feature type="domain" description="Glycosyltransferase family 28 N-terminal" evidence="11">
    <location>
        <begin position="19"/>
        <end position="157"/>
    </location>
</feature>
<proteinExistence type="inferred from homology"/>
<feature type="binding site" evidence="10">
    <location>
        <position position="211"/>
    </location>
    <ligand>
        <name>UDP-N-acetyl-alpha-D-glucosamine</name>
        <dbReference type="ChEBI" id="CHEBI:57705"/>
    </ligand>
</feature>
<keyword evidence="7 10" id="KW-0472">Membrane</keyword>
<evidence type="ECO:0000256" key="10">
    <source>
        <dbReference type="HAMAP-Rule" id="MF_00033"/>
    </source>
</evidence>
<dbReference type="InterPro" id="IPR007235">
    <property type="entry name" value="Glyco_trans_28_C"/>
</dbReference>
<keyword evidence="8 10" id="KW-0131">Cell cycle</keyword>
<dbReference type="SUPFAM" id="SSF53756">
    <property type="entry name" value="UDP-Glycosyltransferase/glycogen phosphorylase"/>
    <property type="match status" value="1"/>
</dbReference>
<dbReference type="NCBIfam" id="TIGR01133">
    <property type="entry name" value="murG"/>
    <property type="match status" value="1"/>
</dbReference>
<keyword evidence="2 10" id="KW-0132">Cell division</keyword>